<evidence type="ECO:0000313" key="1">
    <source>
        <dbReference type="EMBL" id="MCP3427559.1"/>
    </source>
</evidence>
<dbReference type="AlphaFoldDB" id="A0AA41X2S5"/>
<keyword evidence="2" id="KW-1185">Reference proteome</keyword>
<proteinExistence type="predicted"/>
<evidence type="ECO:0000313" key="2">
    <source>
        <dbReference type="Proteomes" id="UP001165413"/>
    </source>
</evidence>
<dbReference type="Proteomes" id="UP001165413">
    <property type="component" value="Unassembled WGS sequence"/>
</dbReference>
<gene>
    <name evidence="1" type="ORF">NLF92_01195</name>
</gene>
<dbReference type="RefSeq" id="WP_254098017.1">
    <property type="nucleotide sequence ID" value="NZ_JANATA010000001.1"/>
</dbReference>
<dbReference type="EMBL" id="JANATA010000001">
    <property type="protein sequence ID" value="MCP3427559.1"/>
    <property type="molecule type" value="Genomic_DNA"/>
</dbReference>
<comment type="caution">
    <text evidence="1">The sequence shown here is derived from an EMBL/GenBank/DDBJ whole genome shotgun (WGS) entry which is preliminary data.</text>
</comment>
<name>A0AA41X2S5_9ALTE</name>
<sequence>MHQSRDVSAAVTIARKGELGIIADGLVARVAPIAHQKSGVKTKVFERLKLSVGDEKREVA</sequence>
<reference evidence="1" key="1">
    <citation type="submission" date="2022-07" db="EMBL/GenBank/DDBJ databases">
        <title>Characterization of the Novel Bacterium Alteromonas immobilis LMIT006 and Alteromonas gregis LMIT007.</title>
        <authorList>
            <person name="Lin X."/>
        </authorList>
    </citation>
    <scope>NUCLEOTIDE SEQUENCE</scope>
    <source>
        <strain evidence="1">LMIT007</strain>
    </source>
</reference>
<accession>A0AA41X2S5</accession>
<organism evidence="1 2">
    <name type="scientific">Opacimonas viscosa</name>
    <dbReference type="NCBI Taxonomy" id="2961944"/>
    <lineage>
        <taxon>Bacteria</taxon>
        <taxon>Pseudomonadati</taxon>
        <taxon>Pseudomonadota</taxon>
        <taxon>Gammaproteobacteria</taxon>
        <taxon>Alteromonadales</taxon>
        <taxon>Alteromonadaceae</taxon>
        <taxon>Opacimonas</taxon>
    </lineage>
</organism>
<protein>
    <submittedName>
        <fullName evidence="1">Uncharacterized protein</fullName>
    </submittedName>
</protein>